<organism evidence="20">
    <name type="scientific">Epinephelus coioides</name>
    <name type="common">Orange-spotted grouper</name>
    <name type="synonym">Epinephelus nebulosus</name>
    <dbReference type="NCBI Taxonomy" id="94232"/>
    <lineage>
        <taxon>Eukaryota</taxon>
        <taxon>Metazoa</taxon>
        <taxon>Chordata</taxon>
        <taxon>Craniata</taxon>
        <taxon>Vertebrata</taxon>
        <taxon>Euteleostomi</taxon>
        <taxon>Actinopterygii</taxon>
        <taxon>Neopterygii</taxon>
        <taxon>Teleostei</taxon>
        <taxon>Neoteleostei</taxon>
        <taxon>Acanthomorphata</taxon>
        <taxon>Eupercaria</taxon>
        <taxon>Perciformes</taxon>
        <taxon>Serranoidei</taxon>
        <taxon>Serranidae</taxon>
        <taxon>Epinephelinae</taxon>
        <taxon>Epinephelini</taxon>
        <taxon>Epinephelus</taxon>
    </lineage>
</organism>
<dbReference type="GO" id="GO:0042497">
    <property type="term" value="F:triacyl lipopeptide binding"/>
    <property type="evidence" value="ECO:0007669"/>
    <property type="project" value="TreeGrafter"/>
</dbReference>
<dbReference type="InterPro" id="IPR035897">
    <property type="entry name" value="Toll_tir_struct_dom_sf"/>
</dbReference>
<evidence type="ECO:0000259" key="19">
    <source>
        <dbReference type="PROSITE" id="PS50104"/>
    </source>
</evidence>
<evidence type="ECO:0000256" key="6">
    <source>
        <dbReference type="ARBA" id="ARBA00022729"/>
    </source>
</evidence>
<evidence type="ECO:0000256" key="17">
    <source>
        <dbReference type="SAM" id="Phobius"/>
    </source>
</evidence>
<dbReference type="AlphaFoldDB" id="A0A1B0PP41"/>
<sequence>MRIFTFLTFVLLLIHQSFSLSRPQCHSCEQTSCNCSGQNLTTVPAAPSKLITQLDLSCNELRTIMKDDFAAFASLRSLIMNNNSIQKIHEQAFVPLTNLEKLDLSFNKLEMLSAGWFENLVSLQHLNLLGNKYKMLGQGNLFQPLKKLKTLYFGGPELQSVRKSDFSGLSGLEEVVFDGKNLKDYKRGSLREVGPVKYVTLGLNGPFKENQVLAETILSDVVHPNTTLTFTDTRFTKDTYMSPFRAAYHGGTTSVIFKNVVMTISAFLAFMNWMSDSRLSMVTLEDSKLVLRLSGGMSFPSSMGHLEAIVVKNVDVPAFYLFPALIGDESLLPVLRRVTVQKCKVYLLPCESAATLTRLEYLDFSDNLITDMALSNIMCNGDSDFRLLQTINISRNYLHSINSQLFTKLNELKNIDMSGNIFHKMPDICYWPPSLHFLNLSSTRLTKVTTCLPVSLRVLDLSDNDLTVFNIELPSLTDLYICGNKISHLPDGGLYPSVVFVSIQNNNLHTISSKSLNDYNSLTSLEAGANTFVCSCDFIAFMTTGWTNHRVTIGDEFKSYICESPDSTRGKSALDARLSVFECHTALAFSLLCSGILLVFLLVAGLCHKFSVLWYMKMTWAWLRAKRKPKLKKGELEYDAFVSYSDMDSGWVETYLVPELEQAEPPLQLCLHKRDFVPGGWILDNIMDAIEKSHRTLFVLSQHFIRSEWCKYELDYTHFRLFDQNDDTVVLILLEPIDKDTIPKKFCKLRRVMNSRTYLEWPDDDGQIPRFWHSLRTAIKRPETDHKDHLEFDNTDV</sequence>
<dbReference type="PROSITE" id="PS51450">
    <property type="entry name" value="LRR"/>
    <property type="match status" value="1"/>
</dbReference>
<keyword evidence="3 15" id="KW-0399">Innate immunity</keyword>
<dbReference type="GO" id="GO:0043235">
    <property type="term" value="C:receptor complex"/>
    <property type="evidence" value="ECO:0007669"/>
    <property type="project" value="TreeGrafter"/>
</dbReference>
<protein>
    <recommendedName>
        <fullName evidence="15">Toll-like receptor 2</fullName>
    </recommendedName>
</protein>
<evidence type="ECO:0000256" key="5">
    <source>
        <dbReference type="ARBA" id="ARBA00022692"/>
    </source>
</evidence>
<keyword evidence="5 17" id="KW-0812">Transmembrane</keyword>
<evidence type="ECO:0000256" key="18">
    <source>
        <dbReference type="SAM" id="SignalP"/>
    </source>
</evidence>
<dbReference type="GO" id="GO:0006954">
    <property type="term" value="P:inflammatory response"/>
    <property type="evidence" value="ECO:0007669"/>
    <property type="project" value="UniProtKB-UniRule"/>
</dbReference>
<dbReference type="EMBL" id="KM282519">
    <property type="protein sequence ID" value="AIS23533.1"/>
    <property type="molecule type" value="mRNA"/>
</dbReference>
<dbReference type="GO" id="GO:0004888">
    <property type="term" value="F:transmembrane signaling receptor activity"/>
    <property type="evidence" value="ECO:0007669"/>
    <property type="project" value="InterPro"/>
</dbReference>
<dbReference type="PROSITE" id="PS50104">
    <property type="entry name" value="TIR"/>
    <property type="match status" value="1"/>
</dbReference>
<dbReference type="Pfam" id="PF13855">
    <property type="entry name" value="LRR_8"/>
    <property type="match status" value="1"/>
</dbReference>
<dbReference type="PRINTS" id="PR01537">
    <property type="entry name" value="INTRLKN1R1F"/>
</dbReference>
<comment type="function">
    <text evidence="15">Cooperates with LY96 to mediate the innate immune response to bacterial lipoproteins and other microbial cell wall components. Cooperates with TLR1 or TLR6 to mediate the innate immune response to bacterial lipoproteins or lipopeptides. Acts via MYD88 and TRAF6, leading to NF-kappa-B activation, cytokine secretion and the inflammatory response.</text>
</comment>
<feature type="disulfide bond" evidence="16">
    <location>
        <begin position="350"/>
        <end position="379"/>
    </location>
</feature>
<accession>A0A1B0PP41</accession>
<keyword evidence="8 15" id="KW-0391">Immunity</keyword>
<dbReference type="Pfam" id="PF01582">
    <property type="entry name" value="TIR"/>
    <property type="match status" value="1"/>
</dbReference>
<dbReference type="PIRSF" id="PIRSF037595">
    <property type="entry name" value="Toll-like_receptor"/>
    <property type="match status" value="1"/>
</dbReference>
<feature type="domain" description="TIR" evidence="19">
    <location>
        <begin position="636"/>
        <end position="779"/>
    </location>
</feature>
<dbReference type="SMR" id="A0A1B0PP41"/>
<dbReference type="Pfam" id="PF13306">
    <property type="entry name" value="LRR_5"/>
    <property type="match status" value="1"/>
</dbReference>
<feature type="disulfide bond" evidence="16">
    <location>
        <begin position="429"/>
        <end position="451"/>
    </location>
</feature>
<dbReference type="Gene3D" id="3.80.10.10">
    <property type="entry name" value="Ribonuclease Inhibitor"/>
    <property type="match status" value="1"/>
</dbReference>
<keyword evidence="12 15" id="KW-0675">Receptor</keyword>
<dbReference type="PANTHER" id="PTHR24365:SF17">
    <property type="entry name" value="TOLL-LIKE RECEPTOR 2"/>
    <property type="match status" value="1"/>
</dbReference>
<feature type="transmembrane region" description="Helical" evidence="17">
    <location>
        <begin position="586"/>
        <end position="607"/>
    </location>
</feature>
<dbReference type="SMART" id="SM00369">
    <property type="entry name" value="LRR_TYP"/>
    <property type="match status" value="8"/>
</dbReference>
<evidence type="ECO:0000256" key="8">
    <source>
        <dbReference type="ARBA" id="ARBA00022859"/>
    </source>
</evidence>
<reference evidence="20" key="1">
    <citation type="submission" date="2014-08" db="EMBL/GenBank/DDBJ databases">
        <title>Identification, phylogenetic and expression analysis of three novel TLR1 family members from orange-spotted grouper (Epinephelus coioides).</title>
        <authorList>
            <person name="Li Y.-W."/>
            <person name="Li A.-X."/>
        </authorList>
    </citation>
    <scope>NUCLEOTIDE SEQUENCE</scope>
</reference>
<feature type="disulfide bond" evidence="16">
    <location>
        <begin position="28"/>
        <end position="33"/>
    </location>
</feature>
<keyword evidence="10 17" id="KW-0472">Membrane</keyword>
<evidence type="ECO:0000256" key="10">
    <source>
        <dbReference type="ARBA" id="ARBA00023136"/>
    </source>
</evidence>
<evidence type="ECO:0000256" key="2">
    <source>
        <dbReference type="ARBA" id="ARBA00009634"/>
    </source>
</evidence>
<dbReference type="InterPro" id="IPR032675">
    <property type="entry name" value="LRR_dom_sf"/>
</dbReference>
<dbReference type="PANTHER" id="PTHR24365">
    <property type="entry name" value="TOLL-LIKE RECEPTOR"/>
    <property type="match status" value="1"/>
</dbReference>
<comment type="subcellular location">
    <subcellularLocation>
        <location evidence="1">Membrane</location>
        <topology evidence="1">Single-pass type I membrane protein</topology>
    </subcellularLocation>
</comment>
<keyword evidence="4" id="KW-0433">Leucine-rich repeat</keyword>
<dbReference type="SUPFAM" id="SSF52058">
    <property type="entry name" value="L domain-like"/>
    <property type="match status" value="2"/>
</dbReference>
<evidence type="ECO:0000256" key="12">
    <source>
        <dbReference type="ARBA" id="ARBA00023170"/>
    </source>
</evidence>
<dbReference type="SMART" id="SM00365">
    <property type="entry name" value="LRR_SD22"/>
    <property type="match status" value="4"/>
</dbReference>
<keyword evidence="14 15" id="KW-0395">Inflammatory response</keyword>
<keyword evidence="13" id="KW-0325">Glycoprotein</keyword>
<keyword evidence="6 18" id="KW-0732">Signal</keyword>
<feature type="signal peptide" evidence="18">
    <location>
        <begin position="1"/>
        <end position="19"/>
    </location>
</feature>
<name>A0A1B0PP41_EPICO</name>
<keyword evidence="11 16" id="KW-1015">Disulfide bond</keyword>
<dbReference type="InterPro" id="IPR000157">
    <property type="entry name" value="TIR_dom"/>
</dbReference>
<keyword evidence="9 17" id="KW-1133">Transmembrane helix</keyword>
<evidence type="ECO:0000256" key="14">
    <source>
        <dbReference type="ARBA" id="ARBA00023198"/>
    </source>
</evidence>
<dbReference type="SMART" id="SM00255">
    <property type="entry name" value="TIR"/>
    <property type="match status" value="1"/>
</dbReference>
<dbReference type="Gene3D" id="3.40.50.10140">
    <property type="entry name" value="Toll/interleukin-1 receptor homology (TIR) domain"/>
    <property type="match status" value="1"/>
</dbReference>
<dbReference type="GO" id="GO:0005886">
    <property type="term" value="C:plasma membrane"/>
    <property type="evidence" value="ECO:0007669"/>
    <property type="project" value="TreeGrafter"/>
</dbReference>
<evidence type="ECO:0000256" key="3">
    <source>
        <dbReference type="ARBA" id="ARBA00022588"/>
    </source>
</evidence>
<dbReference type="GO" id="GO:0002224">
    <property type="term" value="P:toll-like receptor signaling pathway"/>
    <property type="evidence" value="ECO:0007669"/>
    <property type="project" value="UniProtKB-UniRule"/>
</dbReference>
<evidence type="ECO:0000256" key="13">
    <source>
        <dbReference type="ARBA" id="ARBA00023180"/>
    </source>
</evidence>
<evidence type="ECO:0000256" key="4">
    <source>
        <dbReference type="ARBA" id="ARBA00022614"/>
    </source>
</evidence>
<dbReference type="FunFam" id="3.40.50.10140:FF:000001">
    <property type="entry name" value="Toll-like receptor 2"/>
    <property type="match status" value="1"/>
</dbReference>
<feature type="chain" id="PRO_5008517106" description="Toll-like receptor 2" evidence="18">
    <location>
        <begin position="20"/>
        <end position="797"/>
    </location>
</feature>
<dbReference type="InterPro" id="IPR003591">
    <property type="entry name" value="Leu-rich_rpt_typical-subtyp"/>
</dbReference>
<evidence type="ECO:0000256" key="16">
    <source>
        <dbReference type="PIRSR" id="PIRSR037595-2"/>
    </source>
</evidence>
<evidence type="ECO:0000256" key="15">
    <source>
        <dbReference type="PIRNR" id="PIRNR037595"/>
    </source>
</evidence>
<evidence type="ECO:0000256" key="11">
    <source>
        <dbReference type="ARBA" id="ARBA00023157"/>
    </source>
</evidence>
<dbReference type="InterPro" id="IPR017241">
    <property type="entry name" value="Toll-like_receptor"/>
</dbReference>
<evidence type="ECO:0000313" key="20">
    <source>
        <dbReference type="EMBL" id="AIS23533.1"/>
    </source>
</evidence>
<proteinExistence type="evidence at transcript level"/>
<dbReference type="GO" id="GO:0045087">
    <property type="term" value="P:innate immune response"/>
    <property type="evidence" value="ECO:0007669"/>
    <property type="project" value="UniProtKB-UniRule"/>
</dbReference>
<comment type="similarity">
    <text evidence="2 15">Belongs to the Toll-like receptor family.</text>
</comment>
<evidence type="ECO:0000256" key="1">
    <source>
        <dbReference type="ARBA" id="ARBA00004479"/>
    </source>
</evidence>
<dbReference type="InterPro" id="IPR026906">
    <property type="entry name" value="LRR_5"/>
</dbReference>
<keyword evidence="7" id="KW-0677">Repeat</keyword>
<dbReference type="SUPFAM" id="SSF52200">
    <property type="entry name" value="Toll/Interleukin receptor TIR domain"/>
    <property type="match status" value="1"/>
</dbReference>
<evidence type="ECO:0000256" key="9">
    <source>
        <dbReference type="ARBA" id="ARBA00022989"/>
    </source>
</evidence>
<evidence type="ECO:0000256" key="7">
    <source>
        <dbReference type="ARBA" id="ARBA00022737"/>
    </source>
</evidence>
<dbReference type="InterPro" id="IPR001611">
    <property type="entry name" value="Leu-rich_rpt"/>
</dbReference>